<name>A0A0A9GW83_ARUDO</name>
<dbReference type="EMBL" id="GBRH01168646">
    <property type="protein sequence ID" value="JAE29250.1"/>
    <property type="molecule type" value="Transcribed_RNA"/>
</dbReference>
<organism evidence="1">
    <name type="scientific">Arundo donax</name>
    <name type="common">Giant reed</name>
    <name type="synonym">Donax arundinaceus</name>
    <dbReference type="NCBI Taxonomy" id="35708"/>
    <lineage>
        <taxon>Eukaryota</taxon>
        <taxon>Viridiplantae</taxon>
        <taxon>Streptophyta</taxon>
        <taxon>Embryophyta</taxon>
        <taxon>Tracheophyta</taxon>
        <taxon>Spermatophyta</taxon>
        <taxon>Magnoliopsida</taxon>
        <taxon>Liliopsida</taxon>
        <taxon>Poales</taxon>
        <taxon>Poaceae</taxon>
        <taxon>PACMAD clade</taxon>
        <taxon>Arundinoideae</taxon>
        <taxon>Arundineae</taxon>
        <taxon>Arundo</taxon>
    </lineage>
</organism>
<accession>A0A0A9GW83</accession>
<sequence length="15" mass="1714">MTQVISIPLLLQDSR</sequence>
<proteinExistence type="predicted"/>
<reference evidence="1" key="1">
    <citation type="submission" date="2014-09" db="EMBL/GenBank/DDBJ databases">
        <authorList>
            <person name="Magalhaes I.L.F."/>
            <person name="Oliveira U."/>
            <person name="Santos F.R."/>
            <person name="Vidigal T.H.D.A."/>
            <person name="Brescovit A.D."/>
            <person name="Santos A.J."/>
        </authorList>
    </citation>
    <scope>NUCLEOTIDE SEQUENCE</scope>
    <source>
        <tissue evidence="1">Shoot tissue taken approximately 20 cm above the soil surface</tissue>
    </source>
</reference>
<reference evidence="1" key="2">
    <citation type="journal article" date="2015" name="Data Brief">
        <title>Shoot transcriptome of the giant reed, Arundo donax.</title>
        <authorList>
            <person name="Barrero R.A."/>
            <person name="Guerrero F.D."/>
            <person name="Moolhuijzen P."/>
            <person name="Goolsby J.A."/>
            <person name="Tidwell J."/>
            <person name="Bellgard S.E."/>
            <person name="Bellgard M.I."/>
        </authorList>
    </citation>
    <scope>NUCLEOTIDE SEQUENCE</scope>
    <source>
        <tissue evidence="1">Shoot tissue taken approximately 20 cm above the soil surface</tissue>
    </source>
</reference>
<evidence type="ECO:0000313" key="1">
    <source>
        <dbReference type="EMBL" id="JAE29250.1"/>
    </source>
</evidence>
<protein>
    <submittedName>
        <fullName evidence="1">Uncharacterized protein</fullName>
    </submittedName>
</protein>